<evidence type="ECO:0000259" key="3">
    <source>
        <dbReference type="PROSITE" id="PS50111"/>
    </source>
</evidence>
<dbReference type="PANTHER" id="PTHR32089:SF112">
    <property type="entry name" value="LYSOZYME-LIKE PROTEIN-RELATED"/>
    <property type="match status" value="1"/>
</dbReference>
<comment type="caution">
    <text evidence="4">The sequence shown here is derived from an EMBL/GenBank/DDBJ whole genome shotgun (WGS) entry which is preliminary data.</text>
</comment>
<name>A0A5B2VHY1_9HYPH</name>
<dbReference type="Pfam" id="PF07238">
    <property type="entry name" value="PilZ"/>
    <property type="match status" value="1"/>
</dbReference>
<dbReference type="SUPFAM" id="SSF58104">
    <property type="entry name" value="Methyl-accepting chemotaxis protein (MCP) signaling domain"/>
    <property type="match status" value="1"/>
</dbReference>
<protein>
    <submittedName>
        <fullName evidence="4">Chemotaxis protein</fullName>
    </submittedName>
</protein>
<keyword evidence="5" id="KW-1185">Reference proteome</keyword>
<reference evidence="4 5" key="2">
    <citation type="submission" date="2019-09" db="EMBL/GenBank/DDBJ databases">
        <authorList>
            <person name="Jin C."/>
        </authorList>
    </citation>
    <scope>NUCLEOTIDE SEQUENCE [LARGE SCALE GENOMIC DNA]</scope>
    <source>
        <strain evidence="4 5">BN140002</strain>
    </source>
</reference>
<dbReference type="GO" id="GO:0035438">
    <property type="term" value="F:cyclic-di-GMP binding"/>
    <property type="evidence" value="ECO:0007669"/>
    <property type="project" value="InterPro"/>
</dbReference>
<dbReference type="RefSeq" id="WP_149816176.1">
    <property type="nucleotide sequence ID" value="NZ_VUOA01000014.1"/>
</dbReference>
<organism evidence="4 5">
    <name type="scientific">Salinarimonas soli</name>
    <dbReference type="NCBI Taxonomy" id="1638099"/>
    <lineage>
        <taxon>Bacteria</taxon>
        <taxon>Pseudomonadati</taxon>
        <taxon>Pseudomonadota</taxon>
        <taxon>Alphaproteobacteria</taxon>
        <taxon>Hyphomicrobiales</taxon>
        <taxon>Salinarimonadaceae</taxon>
        <taxon>Salinarimonas</taxon>
    </lineage>
</organism>
<evidence type="ECO:0000256" key="1">
    <source>
        <dbReference type="ARBA" id="ARBA00023224"/>
    </source>
</evidence>
<dbReference type="AlphaFoldDB" id="A0A5B2VHY1"/>
<dbReference type="PROSITE" id="PS50111">
    <property type="entry name" value="CHEMOTAXIS_TRANSDUC_2"/>
    <property type="match status" value="1"/>
</dbReference>
<sequence length="580" mass="60913">MRQISLSALRRKSPPVEAAEGLVQAIPVETQAAPARLDGETIDTLEADVLKAIGAVSEAIDVSSDRVGDAKADLGHIQACLTALAEAGRGASEQTTALAASTEELAVTSGEITGAMTLATDRIGDAVVCARDANTLIAELARATDEIVGIVDTIAAVARQTNLLALNATIEAARAGAAGRGFAVVASEVKSLSVETGNAANDIRTRIARLRESAGSSIQAVETVVSRIQEVAPVFERVQAAVDGQSAAIRDLASRASDSSDFVAQVSAQALEADAAASDAAARAGEATQAAAQATGLAKALGQRFVAVIRANEVGDRRAHDRFPSELRVAVRGTTTRTIDIGLGGVLVAAPEGLHAAAGEVLDLDVERLGPVRARVVARSSMGLHCSFQGLDAETGERVARTVGGVEAEYRPLIDVARGAAERTSQAFEAALRDGRLTREALFDTDYRALPGTDPQQFETGAIRVLEDILPGILEPLLVSDNRMIFCIAVDRNGYVPVHNRRVSQAQRPGDPVWNAANCRNKRVFDDRAGIAAARSTRPFLVQAYARDMGGGNMVMLREVDAPIRVAGRHWGGFRTAYRL</sequence>
<keyword evidence="1 2" id="KW-0807">Transducer</keyword>
<proteinExistence type="predicted"/>
<dbReference type="GO" id="GO:0016020">
    <property type="term" value="C:membrane"/>
    <property type="evidence" value="ECO:0007669"/>
    <property type="project" value="InterPro"/>
</dbReference>
<dbReference type="Gene3D" id="1.10.287.950">
    <property type="entry name" value="Methyl-accepting chemotaxis protein"/>
    <property type="match status" value="1"/>
</dbReference>
<dbReference type="GO" id="GO:0007165">
    <property type="term" value="P:signal transduction"/>
    <property type="evidence" value="ECO:0007669"/>
    <property type="project" value="UniProtKB-KW"/>
</dbReference>
<feature type="domain" description="Methyl-accepting transducer" evidence="3">
    <location>
        <begin position="38"/>
        <end position="281"/>
    </location>
</feature>
<dbReference type="Pfam" id="PF00015">
    <property type="entry name" value="MCPsignal"/>
    <property type="match status" value="1"/>
</dbReference>
<dbReference type="PANTHER" id="PTHR32089">
    <property type="entry name" value="METHYL-ACCEPTING CHEMOTAXIS PROTEIN MCPB"/>
    <property type="match status" value="1"/>
</dbReference>
<dbReference type="OrthoDB" id="2489132at2"/>
<reference evidence="4 5" key="1">
    <citation type="submission" date="2019-09" db="EMBL/GenBank/DDBJ databases">
        <title>Salinarimonas rosea gen. nov., sp. nov., a new member of the a-2 subgroup of the Proteobacteria.</title>
        <authorList>
            <person name="Liu J."/>
        </authorList>
    </citation>
    <scope>NUCLEOTIDE SEQUENCE [LARGE SCALE GENOMIC DNA]</scope>
    <source>
        <strain evidence="4 5">BN140002</strain>
    </source>
</reference>
<evidence type="ECO:0000313" key="5">
    <source>
        <dbReference type="Proteomes" id="UP000323142"/>
    </source>
</evidence>
<accession>A0A5B2VHY1</accession>
<dbReference type="InterPro" id="IPR004089">
    <property type="entry name" value="MCPsignal_dom"/>
</dbReference>
<dbReference type="SMART" id="SM00283">
    <property type="entry name" value="MA"/>
    <property type="match status" value="1"/>
</dbReference>
<dbReference type="Proteomes" id="UP000323142">
    <property type="component" value="Unassembled WGS sequence"/>
</dbReference>
<dbReference type="EMBL" id="VUOA01000014">
    <property type="protein sequence ID" value="KAA2238228.1"/>
    <property type="molecule type" value="Genomic_DNA"/>
</dbReference>
<gene>
    <name evidence="4" type="ORF">F0L46_06165</name>
</gene>
<evidence type="ECO:0000313" key="4">
    <source>
        <dbReference type="EMBL" id="KAA2238228.1"/>
    </source>
</evidence>
<dbReference type="InterPro" id="IPR009875">
    <property type="entry name" value="PilZ_domain"/>
</dbReference>
<evidence type="ECO:0000256" key="2">
    <source>
        <dbReference type="PROSITE-ProRule" id="PRU00284"/>
    </source>
</evidence>